<name>A0A2U2HNQ9_9BURK</name>
<sequence length="1393" mass="152145">MDDTLFLADPAQAAPAALPALPEPTRPRWQPLRLGLVELFHYDSEEFWFRDGHLLLRGNNGTGKSKVLSLTLPFLFDAQLKSSRIEPDGDAGKKMAWNLLLGKHERRIGYAWMELGRLGEDGRPEYLTLGCGMGAVAARASVDSWFFMSEGQRMGQDLWLINPQRAVLTKDRLGAALAGRGQVFDTAGGYRRAVDERLFQLGEVRYGALMDTLIQLRQPQLSKKPNEDNLSGALTEALPPLPDDLLGDVADAMGQLEEYSAQLSELSALSKAIGQFNRRYKVYARVDARRHARTLRTAQTGFDNASRDLNEARAALETAQEAERALQARIAAGDAALLRERAALAELQADPTMRDARRLEEVAQHTEQRRRDVQLAQAALDEAALRHRREDEALGLCRSRADSARAALAHALEPAAGAAGDAGLAERDDYLDATRLFAAPELLARAEAGPFALARQNLLALAAHRRDDLAALQRRVRALDTAERDRAQELAGRNSLSDELADVGAQAAAAEIDIEQCGAALVAAWQEHLGAVRELRLDDDGGALAALAEWVATLEGDNPARAALHRAQQQASERLAERLAAARQRSAALDAQDLALRAEQAALERGEDKRPPAPYHRAEQARVEGAKPGAPLWELIEFRAGHAASDAQRAGLEAALEAAGLLDAWLAPDGTLIEADAFDTLLVARLPLAHSLADWLEPARGAVVDEAHILRLLRSVACCEREDGDAEAWVAPDGRFRVGPLHGAWSKPAAEYIGAASRAQARRRRLDELAALIDALAAQLAASRAQERQIVAQQQQAADEWRNAPADEALRAAHVSASGIERQRRAVALRLEQADTRVAAAQERWQSARALLAQDGEDLKLPVDADGLARTEAALLRFESALQALLLEAQNVRHALPELARQDERAQEVAHDVALRQAHLDQAALERDETAARLQILRATVGAKVEELMQRLAATRVAVERGEKSLRADMDALNAASGQRARGEQRVEDGAATLAERSGARQQAIVGLERFAATGLLAVALPDLDTGAAQWTIEAALNVARRAEHGLQDVDADDADWNRVQSQVSRDYSELMTALTALGHQAQADTSDYGLIVTIIYQNRPERPDLIELRIAEEIAQRKELLTARETEVLENHLQAEVAAAIQRLLQDAERRLDAINAELAKRPTSTGVRFKLVWEALPAGSEGAPVGLDTARKRLLNTSFDAWSEQDRKVVGAMLQTRISGERARVDAESGGGGSLLEMLGRALDYRRWHRFRVLRWQDGQWRPLSGPASSGERALGLTVPLFAAVSSFYSHGGSPHAPRLVLLDEAFAGIDDAARAHCMALVREFDLDFVMTSEREWACYAELPGVSICQLQRHEGIDAVYVSRWSWDGRARRAEADGARRFPAPPADPGP</sequence>
<keyword evidence="4" id="KW-1185">Reference proteome</keyword>
<dbReference type="Proteomes" id="UP000241421">
    <property type="component" value="Unassembled WGS sequence"/>
</dbReference>
<feature type="coiled-coil region" evidence="1">
    <location>
        <begin position="302"/>
        <end position="329"/>
    </location>
</feature>
<reference evidence="3 4" key="1">
    <citation type="submission" date="2018-04" db="EMBL/GenBank/DDBJ databases">
        <title>Massilia violaceinigra sp. nov., a novel purple-pigmented bacterium isolated from Tianshan glacier, Xinjiang, China.</title>
        <authorList>
            <person name="Wang H."/>
        </authorList>
    </citation>
    <scope>NUCLEOTIDE SEQUENCE [LARGE SCALE GENOMIC DNA]</scope>
    <source>
        <strain evidence="3 4">B448-2</strain>
    </source>
</reference>
<dbReference type="InterPro" id="IPR013496">
    <property type="entry name" value="CHP02680"/>
</dbReference>
<feature type="region of interest" description="Disordered" evidence="2">
    <location>
        <begin position="603"/>
        <end position="623"/>
    </location>
</feature>
<dbReference type="InterPro" id="IPR027417">
    <property type="entry name" value="P-loop_NTPase"/>
</dbReference>
<dbReference type="OrthoDB" id="8527901at2"/>
<dbReference type="SUPFAM" id="SSF52540">
    <property type="entry name" value="P-loop containing nucleoside triphosphate hydrolases"/>
    <property type="match status" value="1"/>
</dbReference>
<evidence type="ECO:0000256" key="2">
    <source>
        <dbReference type="SAM" id="MobiDB-lite"/>
    </source>
</evidence>
<dbReference type="Pfam" id="PF13558">
    <property type="entry name" value="SbcC_Walker_B"/>
    <property type="match status" value="1"/>
</dbReference>
<evidence type="ECO:0000313" key="3">
    <source>
        <dbReference type="EMBL" id="PWF49140.1"/>
    </source>
</evidence>
<evidence type="ECO:0000256" key="1">
    <source>
        <dbReference type="SAM" id="Coils"/>
    </source>
</evidence>
<feature type="coiled-coil region" evidence="1">
    <location>
        <begin position="565"/>
        <end position="592"/>
    </location>
</feature>
<accession>A0A2U2HNQ9</accession>
<dbReference type="EMBL" id="PXWF02000114">
    <property type="protein sequence ID" value="PWF49140.1"/>
    <property type="molecule type" value="Genomic_DNA"/>
</dbReference>
<dbReference type="NCBIfam" id="TIGR02680">
    <property type="entry name" value="TIGR02680 family protein"/>
    <property type="match status" value="1"/>
</dbReference>
<keyword evidence="1" id="KW-0175">Coiled coil</keyword>
<dbReference type="RefSeq" id="WP_106756991.1">
    <property type="nucleotide sequence ID" value="NZ_PXWF02000114.1"/>
</dbReference>
<protein>
    <submittedName>
        <fullName evidence="3">TIGR02680 family protein</fullName>
    </submittedName>
</protein>
<organism evidence="3 4">
    <name type="scientific">Massilia glaciei</name>
    <dbReference type="NCBI Taxonomy" id="1524097"/>
    <lineage>
        <taxon>Bacteria</taxon>
        <taxon>Pseudomonadati</taxon>
        <taxon>Pseudomonadota</taxon>
        <taxon>Betaproteobacteria</taxon>
        <taxon>Burkholderiales</taxon>
        <taxon>Oxalobacteraceae</taxon>
        <taxon>Telluria group</taxon>
        <taxon>Massilia</taxon>
    </lineage>
</organism>
<evidence type="ECO:0000313" key="4">
    <source>
        <dbReference type="Proteomes" id="UP000241421"/>
    </source>
</evidence>
<comment type="caution">
    <text evidence="3">The sequence shown here is derived from an EMBL/GenBank/DDBJ whole genome shotgun (WGS) entry which is preliminary data.</text>
</comment>
<proteinExistence type="predicted"/>
<gene>
    <name evidence="3" type="ORF">C7C56_008440</name>
</gene>